<dbReference type="EMBL" id="BPLR01005568">
    <property type="protein sequence ID" value="GIY03352.1"/>
    <property type="molecule type" value="Genomic_DNA"/>
</dbReference>
<proteinExistence type="predicted"/>
<keyword evidence="2" id="KW-1185">Reference proteome</keyword>
<dbReference type="AlphaFoldDB" id="A0AAV4Q225"/>
<protein>
    <submittedName>
        <fullName evidence="1">Uncharacterized protein</fullName>
    </submittedName>
</protein>
<name>A0AAV4Q225_CAEEX</name>
<gene>
    <name evidence="1" type="ORF">CEXT_798521</name>
</gene>
<accession>A0AAV4Q225</accession>
<comment type="caution">
    <text evidence="1">The sequence shown here is derived from an EMBL/GenBank/DDBJ whole genome shotgun (WGS) entry which is preliminary data.</text>
</comment>
<evidence type="ECO:0000313" key="1">
    <source>
        <dbReference type="EMBL" id="GIY03352.1"/>
    </source>
</evidence>
<evidence type="ECO:0000313" key="2">
    <source>
        <dbReference type="Proteomes" id="UP001054945"/>
    </source>
</evidence>
<sequence length="90" mass="10530">MLLIHKVQIHTIPRAEILPTPSTSNLALFTHMHETRERESIGNHYHALNRQERRLAYYLLYGCDTRSLQTQNTYSFPTKSSEHATENYAD</sequence>
<dbReference type="Proteomes" id="UP001054945">
    <property type="component" value="Unassembled WGS sequence"/>
</dbReference>
<organism evidence="1 2">
    <name type="scientific">Caerostris extrusa</name>
    <name type="common">Bark spider</name>
    <name type="synonym">Caerostris bankana</name>
    <dbReference type="NCBI Taxonomy" id="172846"/>
    <lineage>
        <taxon>Eukaryota</taxon>
        <taxon>Metazoa</taxon>
        <taxon>Ecdysozoa</taxon>
        <taxon>Arthropoda</taxon>
        <taxon>Chelicerata</taxon>
        <taxon>Arachnida</taxon>
        <taxon>Araneae</taxon>
        <taxon>Araneomorphae</taxon>
        <taxon>Entelegynae</taxon>
        <taxon>Araneoidea</taxon>
        <taxon>Araneidae</taxon>
        <taxon>Caerostris</taxon>
    </lineage>
</organism>
<reference evidence="1 2" key="1">
    <citation type="submission" date="2021-06" db="EMBL/GenBank/DDBJ databases">
        <title>Caerostris extrusa draft genome.</title>
        <authorList>
            <person name="Kono N."/>
            <person name="Arakawa K."/>
        </authorList>
    </citation>
    <scope>NUCLEOTIDE SEQUENCE [LARGE SCALE GENOMIC DNA]</scope>
</reference>